<organism evidence="9 10">
    <name type="scientific">Comamonas antarctica</name>
    <dbReference type="NCBI Taxonomy" id="2743470"/>
    <lineage>
        <taxon>Bacteria</taxon>
        <taxon>Pseudomonadati</taxon>
        <taxon>Pseudomonadota</taxon>
        <taxon>Betaproteobacteria</taxon>
        <taxon>Burkholderiales</taxon>
        <taxon>Comamonadaceae</taxon>
        <taxon>Comamonas</taxon>
    </lineage>
</organism>
<evidence type="ECO:0000256" key="7">
    <source>
        <dbReference type="HAMAP-Rule" id="MF_00972"/>
    </source>
</evidence>
<evidence type="ECO:0000256" key="2">
    <source>
        <dbReference type="ARBA" id="ARBA00022694"/>
    </source>
</evidence>
<dbReference type="InterPro" id="IPR002125">
    <property type="entry name" value="CMP_dCMP_dom"/>
</dbReference>
<dbReference type="InterPro" id="IPR016193">
    <property type="entry name" value="Cytidine_deaminase-like"/>
</dbReference>
<dbReference type="KEGG" id="aant:HUK68_12525"/>
<comment type="cofactor">
    <cofactor evidence="7">
        <name>Zn(2+)</name>
        <dbReference type="ChEBI" id="CHEBI:29105"/>
    </cofactor>
    <text evidence="7">Binds 1 zinc ion per subunit.</text>
</comment>
<protein>
    <recommendedName>
        <fullName evidence="7">tRNA-specific adenosine deaminase</fullName>
        <ecNumber evidence="7">3.5.4.33</ecNumber>
    </recommendedName>
</protein>
<dbReference type="InterPro" id="IPR029058">
    <property type="entry name" value="AB_hydrolase_fold"/>
</dbReference>
<keyword evidence="2 7" id="KW-0819">tRNA processing</keyword>
<dbReference type="Gene3D" id="3.40.50.1820">
    <property type="entry name" value="alpha/beta hydrolase"/>
    <property type="match status" value="1"/>
</dbReference>
<dbReference type="EMBL" id="CP054840">
    <property type="protein sequence ID" value="QKV53651.1"/>
    <property type="molecule type" value="Genomic_DNA"/>
</dbReference>
<keyword evidence="5 7" id="KW-0862">Zinc</keyword>
<dbReference type="PROSITE" id="PS51747">
    <property type="entry name" value="CYT_DCMP_DEAMINASES_2"/>
    <property type="match status" value="1"/>
</dbReference>
<comment type="catalytic activity">
    <reaction evidence="6 7">
        <text>adenosine(34) in tRNA + H2O + H(+) = inosine(34) in tRNA + NH4(+)</text>
        <dbReference type="Rhea" id="RHEA:43168"/>
        <dbReference type="Rhea" id="RHEA-COMP:10373"/>
        <dbReference type="Rhea" id="RHEA-COMP:10374"/>
        <dbReference type="ChEBI" id="CHEBI:15377"/>
        <dbReference type="ChEBI" id="CHEBI:15378"/>
        <dbReference type="ChEBI" id="CHEBI:28938"/>
        <dbReference type="ChEBI" id="CHEBI:74411"/>
        <dbReference type="ChEBI" id="CHEBI:82852"/>
        <dbReference type="EC" id="3.5.4.33"/>
    </reaction>
</comment>
<dbReference type="NCBIfam" id="NF008113">
    <property type="entry name" value="PRK10860.1"/>
    <property type="match status" value="1"/>
</dbReference>
<evidence type="ECO:0000256" key="4">
    <source>
        <dbReference type="ARBA" id="ARBA00022801"/>
    </source>
</evidence>
<dbReference type="GO" id="GO:0002100">
    <property type="term" value="P:tRNA wobble adenosine to inosine editing"/>
    <property type="evidence" value="ECO:0007669"/>
    <property type="project" value="UniProtKB-UniRule"/>
</dbReference>
<dbReference type="PANTHER" id="PTHR11079">
    <property type="entry name" value="CYTOSINE DEAMINASE FAMILY MEMBER"/>
    <property type="match status" value="1"/>
</dbReference>
<dbReference type="PRINTS" id="PR00111">
    <property type="entry name" value="ABHYDROLASE"/>
</dbReference>
<reference evidence="9 10" key="1">
    <citation type="submission" date="2020-06" db="EMBL/GenBank/DDBJ databases">
        <title>Acidovorax antarctica sp. nov., isolated from Corinth ice sheet soil, Antarctic Fields Peninsula.</title>
        <authorList>
            <person name="Xu Q."/>
            <person name="Peng F."/>
        </authorList>
    </citation>
    <scope>NUCLEOTIDE SEQUENCE [LARGE SCALE GENOMIC DNA]</scope>
    <source>
        <strain evidence="9 10">16-35-5</strain>
    </source>
</reference>
<feature type="binding site" evidence="7">
    <location>
        <position position="89"/>
    </location>
    <ligand>
        <name>Zn(2+)</name>
        <dbReference type="ChEBI" id="CHEBI:29105"/>
        <note>catalytic</note>
    </ligand>
</feature>
<dbReference type="HAMAP" id="MF_00972">
    <property type="entry name" value="tRNA_aden_deaminase"/>
    <property type="match status" value="1"/>
</dbReference>
<evidence type="ECO:0000256" key="3">
    <source>
        <dbReference type="ARBA" id="ARBA00022723"/>
    </source>
</evidence>
<evidence type="ECO:0000256" key="5">
    <source>
        <dbReference type="ARBA" id="ARBA00022833"/>
    </source>
</evidence>
<dbReference type="Pfam" id="PF00561">
    <property type="entry name" value="Abhydrolase_1"/>
    <property type="match status" value="1"/>
</dbReference>
<dbReference type="Gene3D" id="3.40.140.10">
    <property type="entry name" value="Cytidine Deaminase, domain 2"/>
    <property type="match status" value="1"/>
</dbReference>
<comment type="similarity">
    <text evidence="7">Belongs to the cytidine and deoxycytidylate deaminase family.</text>
</comment>
<feature type="binding site" evidence="7">
    <location>
        <position position="86"/>
    </location>
    <ligand>
        <name>Zn(2+)</name>
        <dbReference type="ChEBI" id="CHEBI:29105"/>
        <note>catalytic</note>
    </ligand>
</feature>
<evidence type="ECO:0000313" key="9">
    <source>
        <dbReference type="EMBL" id="QKV53651.1"/>
    </source>
</evidence>
<dbReference type="SUPFAM" id="SSF53474">
    <property type="entry name" value="alpha/beta-Hydrolases"/>
    <property type="match status" value="1"/>
</dbReference>
<dbReference type="EC" id="3.5.4.33" evidence="7"/>
<evidence type="ECO:0000259" key="8">
    <source>
        <dbReference type="PROSITE" id="PS51747"/>
    </source>
</evidence>
<dbReference type="Pfam" id="PF00383">
    <property type="entry name" value="dCMP_cyt_deam_1"/>
    <property type="match status" value="1"/>
</dbReference>
<proteinExistence type="inferred from homology"/>
<evidence type="ECO:0000256" key="6">
    <source>
        <dbReference type="ARBA" id="ARBA00048045"/>
    </source>
</evidence>
<dbReference type="SUPFAM" id="SSF53927">
    <property type="entry name" value="Cytidine deaminase-like"/>
    <property type="match status" value="1"/>
</dbReference>
<dbReference type="PANTHER" id="PTHR11079:SF202">
    <property type="entry name" value="TRNA-SPECIFIC ADENOSINE DEAMINASE"/>
    <property type="match status" value="1"/>
</dbReference>
<keyword evidence="3 7" id="KW-0479">Metal-binding</keyword>
<dbReference type="PRINTS" id="PR00412">
    <property type="entry name" value="EPOXHYDRLASE"/>
</dbReference>
<dbReference type="Proteomes" id="UP000509579">
    <property type="component" value="Chromosome"/>
</dbReference>
<feature type="binding site" evidence="7">
    <location>
        <position position="56"/>
    </location>
    <ligand>
        <name>Zn(2+)</name>
        <dbReference type="ChEBI" id="CHEBI:29105"/>
        <note>catalytic</note>
    </ligand>
</feature>
<dbReference type="RefSeq" id="WP_175504457.1">
    <property type="nucleotide sequence ID" value="NZ_CP054840.1"/>
</dbReference>
<gene>
    <name evidence="7 9" type="primary">tadA</name>
    <name evidence="9" type="ORF">HUK68_12525</name>
</gene>
<evidence type="ECO:0000313" key="10">
    <source>
        <dbReference type="Proteomes" id="UP000509579"/>
    </source>
</evidence>
<comment type="subunit">
    <text evidence="1 7">Homodimer.</text>
</comment>
<feature type="active site" description="Proton donor" evidence="7">
    <location>
        <position position="58"/>
    </location>
</feature>
<dbReference type="InterPro" id="IPR000073">
    <property type="entry name" value="AB_hydrolase_1"/>
</dbReference>
<feature type="domain" description="CMP/dCMP-type deaminase" evidence="8">
    <location>
        <begin position="5"/>
        <end position="117"/>
    </location>
</feature>
<keyword evidence="10" id="KW-1185">Reference proteome</keyword>
<dbReference type="GO" id="GO:0052717">
    <property type="term" value="F:tRNA-specific adenosine-34 deaminase activity"/>
    <property type="evidence" value="ECO:0007669"/>
    <property type="project" value="UniProtKB-UniRule"/>
</dbReference>
<dbReference type="InterPro" id="IPR028883">
    <property type="entry name" value="tRNA_aden_deaminase"/>
</dbReference>
<dbReference type="GO" id="GO:0008270">
    <property type="term" value="F:zinc ion binding"/>
    <property type="evidence" value="ECO:0007669"/>
    <property type="project" value="UniProtKB-UniRule"/>
</dbReference>
<comment type="function">
    <text evidence="7">Catalyzes the deamination of adenosine to inosine at the wobble position 34 of tRNA(Arg2).</text>
</comment>
<keyword evidence="4 7" id="KW-0378">Hydrolase</keyword>
<sequence>MELLSSDEAGMRAALEQARAAAAAGEVPVGAVVVKDGAIIGRGRNAPVASSDPTAHAEIAALRDAARHLRNYRLDGCTLYVTLEPCAMCSGAALHARIARVVYGAAEPKTGAAGSVLDLFAEPRLNHHTQIVRGVLAQECSALLAGFFQQRRRQNQAAARAAHPLRDDALRTPEAAFAQLPGAAWAPHYASDWPSLQGLRLHYLDEGPRDAPLTWLCLHGAAGWSYMYRQMLPVFLAAGQRVLVPDLIGFGRSDKPKKPAFHTLEVHRRILLDLLERADAQRCVIVFDASAGALALPLALAAPQRIAGAVLLELPPAAGAEAAALAAPFPDAGHRAALRAFAQPAPTDQQEQALQQASRDFWQAGAQAARLLRLRADAAEPGPGTALQAVEYFA</sequence>
<dbReference type="CDD" id="cd01285">
    <property type="entry name" value="nucleoside_deaminase"/>
    <property type="match status" value="1"/>
</dbReference>
<accession>A0A6N1X2U7</accession>
<dbReference type="FunFam" id="3.40.140.10:FF:000005">
    <property type="entry name" value="tRNA-specific adenosine deaminase"/>
    <property type="match status" value="1"/>
</dbReference>
<dbReference type="AlphaFoldDB" id="A0A6N1X2U7"/>
<name>A0A6N1X2U7_9BURK</name>
<evidence type="ECO:0000256" key="1">
    <source>
        <dbReference type="ARBA" id="ARBA00011738"/>
    </source>
</evidence>
<dbReference type="InterPro" id="IPR000639">
    <property type="entry name" value="Epox_hydrolase-like"/>
</dbReference>